<evidence type="ECO:0000259" key="2">
    <source>
        <dbReference type="PROSITE" id="PS50010"/>
    </source>
</evidence>
<evidence type="ECO:0000313" key="3">
    <source>
        <dbReference type="EMBL" id="WAR02007.1"/>
    </source>
</evidence>
<dbReference type="InterPro" id="IPR051092">
    <property type="entry name" value="FYVE_RhoGEF_PH"/>
</dbReference>
<dbReference type="Pfam" id="PF00621">
    <property type="entry name" value="RhoGEF"/>
    <property type="match status" value="1"/>
</dbReference>
<dbReference type="Proteomes" id="UP001164746">
    <property type="component" value="Chromosome 4"/>
</dbReference>
<gene>
    <name evidence="3" type="ORF">MAR_008565</name>
</gene>
<dbReference type="PANTHER" id="PTHR12673">
    <property type="entry name" value="FACIOGENITAL DYSPLASIA PROTEIN"/>
    <property type="match status" value="1"/>
</dbReference>
<feature type="region of interest" description="Disordered" evidence="1">
    <location>
        <begin position="19"/>
        <end position="39"/>
    </location>
</feature>
<dbReference type="PANTHER" id="PTHR12673:SF159">
    <property type="entry name" value="LD03170P"/>
    <property type="match status" value="1"/>
</dbReference>
<feature type="compositionally biased region" description="Acidic residues" evidence="1">
    <location>
        <begin position="29"/>
        <end position="39"/>
    </location>
</feature>
<name>A0ABY7DZH9_MYAAR</name>
<dbReference type="SMART" id="SM00325">
    <property type="entry name" value="RhoGEF"/>
    <property type="match status" value="1"/>
</dbReference>
<dbReference type="InterPro" id="IPR000219">
    <property type="entry name" value="DH_dom"/>
</dbReference>
<feature type="compositionally biased region" description="Acidic residues" evidence="1">
    <location>
        <begin position="304"/>
        <end position="330"/>
    </location>
</feature>
<evidence type="ECO:0000313" key="4">
    <source>
        <dbReference type="Proteomes" id="UP001164746"/>
    </source>
</evidence>
<dbReference type="PROSITE" id="PS50010">
    <property type="entry name" value="DH_2"/>
    <property type="match status" value="1"/>
</dbReference>
<feature type="domain" description="DH" evidence="2">
    <location>
        <begin position="50"/>
        <end position="183"/>
    </location>
</feature>
<dbReference type="SUPFAM" id="SSF48065">
    <property type="entry name" value="DBL homology domain (DH-domain)"/>
    <property type="match status" value="1"/>
</dbReference>
<dbReference type="SUPFAM" id="SSF50729">
    <property type="entry name" value="PH domain-like"/>
    <property type="match status" value="1"/>
</dbReference>
<feature type="region of interest" description="Disordered" evidence="1">
    <location>
        <begin position="296"/>
        <end position="332"/>
    </location>
</feature>
<accession>A0ABY7DZH9</accession>
<dbReference type="InterPro" id="IPR011993">
    <property type="entry name" value="PH-like_dom_sf"/>
</dbReference>
<dbReference type="EMBL" id="CP111015">
    <property type="protein sequence ID" value="WAR02007.1"/>
    <property type="molecule type" value="Genomic_DNA"/>
</dbReference>
<evidence type="ECO:0000256" key="1">
    <source>
        <dbReference type="SAM" id="MobiDB-lite"/>
    </source>
</evidence>
<dbReference type="Gene3D" id="2.30.29.30">
    <property type="entry name" value="Pleckstrin-homology domain (PH domain)/Phosphotyrosine-binding domain (PTB)"/>
    <property type="match status" value="1"/>
</dbReference>
<protein>
    <submittedName>
        <fullName evidence="3">ARG39-like protein</fullName>
    </submittedName>
</protein>
<dbReference type="Gene3D" id="1.20.900.10">
    <property type="entry name" value="Dbl homology (DH) domain"/>
    <property type="match status" value="1"/>
</dbReference>
<dbReference type="InterPro" id="IPR035899">
    <property type="entry name" value="DBL_dom_sf"/>
</dbReference>
<sequence>MLTTRTRLKVLSELEEHSRGVESPSLVDTLEEGENGDVIDPEVAERREKRRRNIIEELFETEKTYLHHLDITHRLFDFPLRFNCLVADRAHSQLFSNLEQILEVNTKLMEYMEQTTVGTAFKFLGPFLKLYSMYANNHQQASNTLQENLQKNEKFATFVAEQEERPEVNGLKLGALLITPAAKQVGEIALHINEHVRQHENFQKMLLIQNSFDSSAPKILAPGREYLKEGKLNKISRRGGKSQERMFFLFSDLMLYGKPKLLDSGSSSYSCCCLLPLRHCSVERVLGTKAQCQQTDFTPSAMNNDDDDDDLVDTISEEGSYEDSNEDEENIPASYKEWVQSNLKYRRSDGQHEV</sequence>
<reference evidence="3" key="1">
    <citation type="submission" date="2022-11" db="EMBL/GenBank/DDBJ databases">
        <title>Centuries of genome instability and evolution in soft-shell clam transmissible cancer (bioRxiv).</title>
        <authorList>
            <person name="Hart S.F.M."/>
            <person name="Yonemitsu M.A."/>
            <person name="Giersch R.M."/>
            <person name="Beal B.F."/>
            <person name="Arriagada G."/>
            <person name="Davis B.W."/>
            <person name="Ostrander E.A."/>
            <person name="Goff S.P."/>
            <person name="Metzger M.J."/>
        </authorList>
    </citation>
    <scope>NUCLEOTIDE SEQUENCE</scope>
    <source>
        <strain evidence="3">MELC-2E11</strain>
        <tissue evidence="3">Siphon/mantle</tissue>
    </source>
</reference>
<organism evidence="3 4">
    <name type="scientific">Mya arenaria</name>
    <name type="common">Soft-shell clam</name>
    <dbReference type="NCBI Taxonomy" id="6604"/>
    <lineage>
        <taxon>Eukaryota</taxon>
        <taxon>Metazoa</taxon>
        <taxon>Spiralia</taxon>
        <taxon>Lophotrochozoa</taxon>
        <taxon>Mollusca</taxon>
        <taxon>Bivalvia</taxon>
        <taxon>Autobranchia</taxon>
        <taxon>Heteroconchia</taxon>
        <taxon>Euheterodonta</taxon>
        <taxon>Imparidentia</taxon>
        <taxon>Neoheterodontei</taxon>
        <taxon>Myida</taxon>
        <taxon>Myoidea</taxon>
        <taxon>Myidae</taxon>
        <taxon>Mya</taxon>
    </lineage>
</organism>
<proteinExistence type="predicted"/>
<keyword evidence="4" id="KW-1185">Reference proteome</keyword>